<feature type="binding site" evidence="8">
    <location>
        <begin position="109"/>
        <end position="116"/>
    </location>
    <ligand>
        <name>ATP</name>
        <dbReference type="ChEBI" id="CHEBI:30616"/>
    </ligand>
</feature>
<dbReference type="RefSeq" id="WP_054493476.1">
    <property type="nucleotide sequence ID" value="NZ_LGKN01000007.1"/>
</dbReference>
<keyword evidence="12" id="KW-1185">Reference proteome</keyword>
<evidence type="ECO:0000313" key="10">
    <source>
        <dbReference type="EMBL" id="GAP63669.1"/>
    </source>
</evidence>
<comment type="similarity">
    <text evidence="2">In the C-terminal section; belongs to the Mrp/NBP35 ATP-binding proteins family.</text>
</comment>
<keyword evidence="4 8" id="KW-0547">Nucleotide-binding</keyword>
<evidence type="ECO:0000256" key="5">
    <source>
        <dbReference type="ARBA" id="ARBA00022840"/>
    </source>
</evidence>
<comment type="subunit">
    <text evidence="8">Homodimer.</text>
</comment>
<dbReference type="InterPro" id="IPR019591">
    <property type="entry name" value="Mrp/NBP35_ATP-bd"/>
</dbReference>
<comment type="caution">
    <text evidence="10">The sequence shown here is derived from an EMBL/GenBank/DDBJ whole genome shotgun (WGS) entry which is preliminary data.</text>
</comment>
<dbReference type="SUPFAM" id="SSF52540">
    <property type="entry name" value="P-loop containing nucleoside triphosphate hydrolases"/>
    <property type="match status" value="1"/>
</dbReference>
<protein>
    <recommendedName>
        <fullName evidence="8">Iron-sulfur cluster carrier protein</fullName>
    </recommendedName>
</protein>
<dbReference type="Gene3D" id="3.30.300.130">
    <property type="entry name" value="Fe-S cluster assembly (FSCA)"/>
    <property type="match status" value="1"/>
</dbReference>
<gene>
    <name evidence="10" type="primary">mrp</name>
    <name evidence="10" type="ORF">ARMA_2092</name>
    <name evidence="11" type="ORF">SE16_12945</name>
</gene>
<accession>A0A0M8KAB1</accession>
<dbReference type="AlphaFoldDB" id="A0A0M8KAB1"/>
<dbReference type="InterPro" id="IPR002744">
    <property type="entry name" value="MIP18-like"/>
</dbReference>
<evidence type="ECO:0000256" key="1">
    <source>
        <dbReference type="ARBA" id="ARBA00007352"/>
    </source>
</evidence>
<dbReference type="PANTHER" id="PTHR42961:SF2">
    <property type="entry name" value="IRON-SULFUR PROTEIN NUBPL"/>
    <property type="match status" value="1"/>
</dbReference>
<dbReference type="PANTHER" id="PTHR42961">
    <property type="entry name" value="IRON-SULFUR PROTEIN NUBPL"/>
    <property type="match status" value="1"/>
</dbReference>
<dbReference type="GO" id="GO:0005524">
    <property type="term" value="F:ATP binding"/>
    <property type="evidence" value="ECO:0007669"/>
    <property type="project" value="UniProtKB-UniRule"/>
</dbReference>
<sequence>MNEQELKQRVWQALKRITYPGYTRDIVSFGLVERVHVEGRQVTVSLMLSHLPAQRQEEVMRLVQEALGALPDDVVIRVEHATQQAVSASQDPSHARPPTVRRVLAVGSGKGGVGKSTVSVNLAVALARLGLRVGLLDADVYGPNVPRMMGVDTLPPRRQRGRIPTAEAYGVRLISVGFMVQPNQAIAWRGPMTDKLIRQFLADVEWGDLDVLVVDLPPGTGDIAMALAKYGRPEGALLVVTPQAVAWDDALKAATMFHKLDIPLLGFVENMAYFVCDECGKRHLFFPQNRPAPEVLGGEWQPLAQLPFDPALAFAGDAGRPVAADENSPLADAFMALARRVALRLDLPLNKDAEEGAHA</sequence>
<dbReference type="EMBL" id="BBZA01000181">
    <property type="protein sequence ID" value="GAP63669.1"/>
    <property type="molecule type" value="Genomic_DNA"/>
</dbReference>
<dbReference type="Pfam" id="PF01883">
    <property type="entry name" value="FeS_assembly_P"/>
    <property type="match status" value="1"/>
</dbReference>
<keyword evidence="5 8" id="KW-0067">ATP-binding</keyword>
<evidence type="ECO:0000256" key="2">
    <source>
        <dbReference type="ARBA" id="ARBA00008205"/>
    </source>
</evidence>
<dbReference type="GO" id="GO:0016887">
    <property type="term" value="F:ATP hydrolysis activity"/>
    <property type="evidence" value="ECO:0007669"/>
    <property type="project" value="UniProtKB-UniRule"/>
</dbReference>
<dbReference type="FunFam" id="3.40.50.300:FF:001119">
    <property type="entry name" value="Iron-sulfur cluster carrier protein"/>
    <property type="match status" value="1"/>
</dbReference>
<evidence type="ECO:0000256" key="6">
    <source>
        <dbReference type="ARBA" id="ARBA00023004"/>
    </source>
</evidence>
<dbReference type="FunCoup" id="A0A0M8KAB1">
    <property type="interactions" value="392"/>
</dbReference>
<keyword evidence="8" id="KW-0378">Hydrolase</keyword>
<dbReference type="GO" id="GO:0140663">
    <property type="term" value="F:ATP-dependent FeS chaperone activity"/>
    <property type="evidence" value="ECO:0007669"/>
    <property type="project" value="InterPro"/>
</dbReference>
<dbReference type="SUPFAM" id="SSF117916">
    <property type="entry name" value="Fe-S cluster assembly (FSCA) domain-like"/>
    <property type="match status" value="1"/>
</dbReference>
<dbReference type="GO" id="GO:0051539">
    <property type="term" value="F:4 iron, 4 sulfur cluster binding"/>
    <property type="evidence" value="ECO:0007669"/>
    <property type="project" value="TreeGrafter"/>
</dbReference>
<dbReference type="Proteomes" id="UP000037784">
    <property type="component" value="Unassembled WGS sequence"/>
</dbReference>
<dbReference type="InterPro" id="IPR000808">
    <property type="entry name" value="Mrp-like_CS"/>
</dbReference>
<evidence type="ECO:0000256" key="8">
    <source>
        <dbReference type="HAMAP-Rule" id="MF_02040"/>
    </source>
</evidence>
<dbReference type="CDD" id="cd02037">
    <property type="entry name" value="Mrp_NBP35"/>
    <property type="match status" value="1"/>
</dbReference>
<comment type="similarity">
    <text evidence="8">Belongs to the Mrp/NBP35 ATP-binding proteins family.</text>
</comment>
<dbReference type="InParanoid" id="A0A0M8KAB1"/>
<reference evidence="12" key="3">
    <citation type="submission" date="2015-08" db="EMBL/GenBank/DDBJ databases">
        <title>Draft Genome Sequence of a Heterotrophic Facultative Anaerobic Bacterium Ardenticatena maritima Strain 110S.</title>
        <authorList>
            <person name="Kawaichi S."/>
            <person name="Yoshida T."/>
            <person name="Sako Y."/>
            <person name="Nakamura R."/>
        </authorList>
    </citation>
    <scope>NUCLEOTIDE SEQUENCE [LARGE SCALE GENOMIC DNA]</scope>
    <source>
        <strain evidence="12">110S</strain>
    </source>
</reference>
<dbReference type="PROSITE" id="PS01215">
    <property type="entry name" value="MRP"/>
    <property type="match status" value="1"/>
</dbReference>
<dbReference type="EMBL" id="LGKN01000007">
    <property type="protein sequence ID" value="KPL86969.1"/>
    <property type="molecule type" value="Genomic_DNA"/>
</dbReference>
<dbReference type="Gene3D" id="3.40.50.300">
    <property type="entry name" value="P-loop containing nucleotide triphosphate hydrolases"/>
    <property type="match status" value="1"/>
</dbReference>
<reference evidence="10 12" key="1">
    <citation type="journal article" date="2015" name="Genome Announc.">
        <title>Draft Genome Sequence of a Heterotrophic Facultative Anaerobic Thermophilic Bacterium, Ardenticatena maritima Strain 110ST.</title>
        <authorList>
            <person name="Kawaichi S."/>
            <person name="Yoshida T."/>
            <person name="Sako Y."/>
            <person name="Nakamura R."/>
        </authorList>
    </citation>
    <scope>NUCLEOTIDE SEQUENCE [LARGE SCALE GENOMIC DNA]</scope>
    <source>
        <strain evidence="10 12">110S</strain>
    </source>
</reference>
<dbReference type="STRING" id="872965.SE16_12945"/>
<dbReference type="InterPro" id="IPR027417">
    <property type="entry name" value="P-loop_NTPase"/>
</dbReference>
<dbReference type="Proteomes" id="UP000050502">
    <property type="component" value="Unassembled WGS sequence"/>
</dbReference>
<dbReference type="InterPro" id="IPR034904">
    <property type="entry name" value="FSCA_dom_sf"/>
</dbReference>
<evidence type="ECO:0000259" key="9">
    <source>
        <dbReference type="Pfam" id="PF01883"/>
    </source>
</evidence>
<dbReference type="GO" id="GO:0016226">
    <property type="term" value="P:iron-sulfur cluster assembly"/>
    <property type="evidence" value="ECO:0007669"/>
    <property type="project" value="InterPro"/>
</dbReference>
<comment type="function">
    <text evidence="8">Binds and transfers iron-sulfur (Fe-S) clusters to target apoproteins. Can hydrolyze ATP.</text>
</comment>
<keyword evidence="6 8" id="KW-0408">Iron</keyword>
<comment type="similarity">
    <text evidence="1">In the N-terminal section; belongs to the MIP18 family.</text>
</comment>
<dbReference type="Pfam" id="PF10609">
    <property type="entry name" value="ParA"/>
    <property type="match status" value="1"/>
</dbReference>
<evidence type="ECO:0000256" key="7">
    <source>
        <dbReference type="ARBA" id="ARBA00023014"/>
    </source>
</evidence>
<dbReference type="HAMAP" id="MF_02040">
    <property type="entry name" value="Mrp_NBP35"/>
    <property type="match status" value="1"/>
</dbReference>
<reference evidence="11 13" key="2">
    <citation type="submission" date="2015-07" db="EMBL/GenBank/DDBJ databases">
        <title>Whole genome sequence of Ardenticatena maritima DSM 23922.</title>
        <authorList>
            <person name="Hemp J."/>
            <person name="Ward L.M."/>
            <person name="Pace L.A."/>
            <person name="Fischer W.W."/>
        </authorList>
    </citation>
    <scope>NUCLEOTIDE SEQUENCE [LARGE SCALE GENOMIC DNA]</scope>
    <source>
        <strain evidence="11 13">110S</strain>
    </source>
</reference>
<name>A0A0M8KAB1_9CHLR</name>
<feature type="domain" description="MIP18 family-like" evidence="9">
    <location>
        <begin position="7"/>
        <end position="78"/>
    </location>
</feature>
<dbReference type="OrthoDB" id="9809679at2"/>
<proteinExistence type="inferred from homology"/>
<organism evidence="10 12">
    <name type="scientific">Ardenticatena maritima</name>
    <dbReference type="NCBI Taxonomy" id="872965"/>
    <lineage>
        <taxon>Bacteria</taxon>
        <taxon>Bacillati</taxon>
        <taxon>Chloroflexota</taxon>
        <taxon>Ardenticatenia</taxon>
        <taxon>Ardenticatenales</taxon>
        <taxon>Ardenticatenaceae</taxon>
        <taxon>Ardenticatena</taxon>
    </lineage>
</organism>
<dbReference type="GO" id="GO:0046872">
    <property type="term" value="F:metal ion binding"/>
    <property type="evidence" value="ECO:0007669"/>
    <property type="project" value="UniProtKB-KW"/>
</dbReference>
<keyword evidence="3 8" id="KW-0479">Metal-binding</keyword>
<evidence type="ECO:0000313" key="11">
    <source>
        <dbReference type="EMBL" id="KPL86969.1"/>
    </source>
</evidence>
<evidence type="ECO:0000256" key="4">
    <source>
        <dbReference type="ARBA" id="ARBA00022741"/>
    </source>
</evidence>
<evidence type="ECO:0000256" key="3">
    <source>
        <dbReference type="ARBA" id="ARBA00022723"/>
    </source>
</evidence>
<dbReference type="InterPro" id="IPR033756">
    <property type="entry name" value="YlxH/NBP35"/>
</dbReference>
<dbReference type="InterPro" id="IPR044304">
    <property type="entry name" value="NUBPL-like"/>
</dbReference>
<evidence type="ECO:0000313" key="13">
    <source>
        <dbReference type="Proteomes" id="UP000050502"/>
    </source>
</evidence>
<keyword evidence="7 8" id="KW-0411">Iron-sulfur</keyword>
<evidence type="ECO:0000313" key="12">
    <source>
        <dbReference type="Proteomes" id="UP000037784"/>
    </source>
</evidence>